<feature type="domain" description="1-deoxy-D-xylulose 5-phosphate reductoisomerase N-terminal" evidence="10">
    <location>
        <begin position="8"/>
        <end position="134"/>
    </location>
</feature>
<keyword evidence="13" id="KW-0413">Isomerase</keyword>
<comment type="caution">
    <text evidence="13">The sequence shown here is derived from an EMBL/GenBank/DDBJ whole genome shotgun (WGS) entry which is preliminary data.</text>
</comment>
<keyword evidence="6 9" id="KW-0464">Manganese</keyword>
<evidence type="ECO:0000256" key="1">
    <source>
        <dbReference type="ARBA" id="ARBA00005094"/>
    </source>
</evidence>
<feature type="binding site" evidence="9">
    <location>
        <position position="16"/>
    </location>
    <ligand>
        <name>NADPH</name>
        <dbReference type="ChEBI" id="CHEBI:57783"/>
    </ligand>
</feature>
<dbReference type="UniPathway" id="UPA00056">
    <property type="reaction ID" value="UER00092"/>
</dbReference>
<comment type="function">
    <text evidence="9">Catalyzes the NADPH-dependent rearrangement and reduction of 1-deoxy-D-xylulose-5-phosphate (DXP) to 2-C-methyl-D-erythritol 4-phosphate (MEP).</text>
</comment>
<dbReference type="HAMAP" id="MF_00183">
    <property type="entry name" value="DXP_reductoisom"/>
    <property type="match status" value="1"/>
</dbReference>
<feature type="binding site" evidence="9">
    <location>
        <position position="219"/>
    </location>
    <ligand>
        <name>1-deoxy-D-xylulose 5-phosphate</name>
        <dbReference type="ChEBI" id="CHEBI:57792"/>
    </ligand>
</feature>
<evidence type="ECO:0000256" key="7">
    <source>
        <dbReference type="ARBA" id="ARBA00023229"/>
    </source>
</evidence>
<feature type="binding site" evidence="9">
    <location>
        <position position="14"/>
    </location>
    <ligand>
        <name>NADPH</name>
        <dbReference type="ChEBI" id="CHEBI:57783"/>
    </ligand>
</feature>
<feature type="binding site" evidence="9">
    <location>
        <position position="153"/>
    </location>
    <ligand>
        <name>1-deoxy-D-xylulose 5-phosphate</name>
        <dbReference type="ChEBI" id="CHEBI:57792"/>
    </ligand>
</feature>
<dbReference type="Gene3D" id="3.40.50.720">
    <property type="entry name" value="NAD(P)-binding Rossmann-like Domain"/>
    <property type="match status" value="1"/>
</dbReference>
<gene>
    <name evidence="9 13" type="primary">dxr</name>
    <name evidence="13" type="ORF">Enr8_27750</name>
</gene>
<dbReference type="RefSeq" id="WP_146432380.1">
    <property type="nucleotide sequence ID" value="NZ_SJPF01000003.1"/>
</dbReference>
<dbReference type="InterPro" id="IPR026877">
    <property type="entry name" value="DXPR_C"/>
</dbReference>
<organism evidence="13 14">
    <name type="scientific">Blastopirellula retiformator</name>
    <dbReference type="NCBI Taxonomy" id="2527970"/>
    <lineage>
        <taxon>Bacteria</taxon>
        <taxon>Pseudomonadati</taxon>
        <taxon>Planctomycetota</taxon>
        <taxon>Planctomycetia</taxon>
        <taxon>Pirellulales</taxon>
        <taxon>Pirellulaceae</taxon>
        <taxon>Blastopirellula</taxon>
    </lineage>
</organism>
<dbReference type="Pfam" id="PF08436">
    <property type="entry name" value="DXP_redisom_C"/>
    <property type="match status" value="1"/>
</dbReference>
<comment type="caution">
    <text evidence="9">Lacks conserved residue(s) required for the propagation of feature annotation.</text>
</comment>
<dbReference type="GO" id="GO:0070402">
    <property type="term" value="F:NADPH binding"/>
    <property type="evidence" value="ECO:0007669"/>
    <property type="project" value="InterPro"/>
</dbReference>
<feature type="binding site" evidence="9">
    <location>
        <position position="154"/>
    </location>
    <ligand>
        <name>Mn(2+)</name>
        <dbReference type="ChEBI" id="CHEBI:29035"/>
    </ligand>
</feature>
<dbReference type="GO" id="GO:0016853">
    <property type="term" value="F:isomerase activity"/>
    <property type="evidence" value="ECO:0007669"/>
    <property type="project" value="UniProtKB-KW"/>
</dbReference>
<keyword evidence="9" id="KW-0460">Magnesium</keyword>
<feature type="binding site" evidence="9">
    <location>
        <position position="223"/>
    </location>
    <ligand>
        <name>1-deoxy-D-xylulose 5-phosphate</name>
        <dbReference type="ChEBI" id="CHEBI:57792"/>
    </ligand>
</feature>
<keyword evidence="7 9" id="KW-0414">Isoprene biosynthesis</keyword>
<evidence type="ECO:0000256" key="3">
    <source>
        <dbReference type="ARBA" id="ARBA00022723"/>
    </source>
</evidence>
<feature type="binding site" evidence="9">
    <location>
        <position position="15"/>
    </location>
    <ligand>
        <name>NADPH</name>
        <dbReference type="ChEBI" id="CHEBI:57783"/>
    </ligand>
</feature>
<feature type="domain" description="DXP reductoisomerase C-terminal" evidence="12">
    <location>
        <begin position="263"/>
        <end position="379"/>
    </location>
</feature>
<dbReference type="GO" id="GO:0030145">
    <property type="term" value="F:manganese ion binding"/>
    <property type="evidence" value="ECO:0007669"/>
    <property type="project" value="TreeGrafter"/>
</dbReference>
<dbReference type="EMBL" id="SJPF01000003">
    <property type="protein sequence ID" value="TWT32959.1"/>
    <property type="molecule type" value="Genomic_DNA"/>
</dbReference>
<feature type="binding site" evidence="9">
    <location>
        <position position="152"/>
    </location>
    <ligand>
        <name>Mn(2+)</name>
        <dbReference type="ChEBI" id="CHEBI:29035"/>
    </ligand>
</feature>
<dbReference type="Proteomes" id="UP000318878">
    <property type="component" value="Unassembled WGS sequence"/>
</dbReference>
<dbReference type="InterPro" id="IPR013512">
    <property type="entry name" value="DXP_reductoisomerase_N"/>
</dbReference>
<evidence type="ECO:0000256" key="6">
    <source>
        <dbReference type="ARBA" id="ARBA00023211"/>
    </source>
</evidence>
<feature type="binding site" evidence="9">
    <location>
        <position position="207"/>
    </location>
    <ligand>
        <name>NADPH</name>
        <dbReference type="ChEBI" id="CHEBI:57783"/>
    </ligand>
</feature>
<evidence type="ECO:0000256" key="9">
    <source>
        <dbReference type="HAMAP-Rule" id="MF_00183"/>
    </source>
</evidence>
<sequence length="388" mass="41764">MTAAPQYVALLGATGSIGRSTLDVIAASEGRYQCYLLTAHQKLDELAASARQFVPRYVVATDAEAAASRDWSDLPPETELRTGPDAIADLVGHDDVDIVVAAIVGRAGLEGTWAALEAGKRVALANKETLVLAGGLAMRLAAERNAPILPVDSEHSAIFQALQSGKETEVARIILTASGGPFRNHTQAQLEQVTTAEALNHPTWKMGPKITIDSATMMNKALEVIEARWLFDMPAEKIDVVVHPQSVVHSLVEYVDGSVLAQLSPPDMKLPIQYAMSYPQRFPGPARRLDFSIASAWEFQPPDFDRFPALGLGKEAAERGGTTGAVLNAANEAAVQSFLDGEISFTDIPRACRAALDSHDFDPNPTIEQLLALDAWARREVSAWITCC</sequence>
<keyword evidence="4 9" id="KW-0521">NADP</keyword>
<evidence type="ECO:0000256" key="2">
    <source>
        <dbReference type="ARBA" id="ARBA00006825"/>
    </source>
</evidence>
<reference evidence="13 14" key="1">
    <citation type="submission" date="2019-02" db="EMBL/GenBank/DDBJ databases">
        <title>Deep-cultivation of Planctomycetes and their phenomic and genomic characterization uncovers novel biology.</title>
        <authorList>
            <person name="Wiegand S."/>
            <person name="Jogler M."/>
            <person name="Boedeker C."/>
            <person name="Pinto D."/>
            <person name="Vollmers J."/>
            <person name="Rivas-Marin E."/>
            <person name="Kohn T."/>
            <person name="Peeters S.H."/>
            <person name="Heuer A."/>
            <person name="Rast P."/>
            <person name="Oberbeckmann S."/>
            <person name="Bunk B."/>
            <person name="Jeske O."/>
            <person name="Meyerdierks A."/>
            <person name="Storesund J.E."/>
            <person name="Kallscheuer N."/>
            <person name="Luecker S."/>
            <person name="Lage O.M."/>
            <person name="Pohl T."/>
            <person name="Merkel B.J."/>
            <person name="Hornburger P."/>
            <person name="Mueller R.-W."/>
            <person name="Bruemmer F."/>
            <person name="Labrenz M."/>
            <person name="Spormann A.M."/>
            <person name="Op Den Camp H."/>
            <person name="Overmann J."/>
            <person name="Amann R."/>
            <person name="Jetten M.S.M."/>
            <person name="Mascher T."/>
            <person name="Medema M.H."/>
            <person name="Devos D.P."/>
            <person name="Kaster A.-K."/>
            <person name="Ovreas L."/>
            <person name="Rohde M."/>
            <person name="Galperin M.Y."/>
            <person name="Jogler C."/>
        </authorList>
    </citation>
    <scope>NUCLEOTIDE SEQUENCE [LARGE SCALE GENOMIC DNA]</scope>
    <source>
        <strain evidence="13 14">Enr8</strain>
    </source>
</reference>
<evidence type="ECO:0000256" key="8">
    <source>
        <dbReference type="ARBA" id="ARBA00048543"/>
    </source>
</evidence>
<feature type="binding site" evidence="9">
    <location>
        <position position="178"/>
    </location>
    <ligand>
        <name>1-deoxy-D-xylulose 5-phosphate</name>
        <dbReference type="ChEBI" id="CHEBI:57792"/>
    </ligand>
</feature>
<feature type="binding site" evidence="9">
    <location>
        <position position="223"/>
    </location>
    <ligand>
        <name>Mn(2+)</name>
        <dbReference type="ChEBI" id="CHEBI:29035"/>
    </ligand>
</feature>
<dbReference type="SUPFAM" id="SSF51735">
    <property type="entry name" value="NAD(P)-binding Rossmann-fold domains"/>
    <property type="match status" value="1"/>
</dbReference>
<feature type="binding site" evidence="9">
    <location>
        <position position="126"/>
    </location>
    <ligand>
        <name>NADPH</name>
        <dbReference type="ChEBI" id="CHEBI:57783"/>
    </ligand>
</feature>
<evidence type="ECO:0000313" key="14">
    <source>
        <dbReference type="Proteomes" id="UP000318878"/>
    </source>
</evidence>
<dbReference type="PIRSF" id="PIRSF006205">
    <property type="entry name" value="Dxp_reductismrs"/>
    <property type="match status" value="1"/>
</dbReference>
<evidence type="ECO:0000259" key="10">
    <source>
        <dbReference type="Pfam" id="PF02670"/>
    </source>
</evidence>
<feature type="binding site" evidence="9">
    <location>
        <position position="154"/>
    </location>
    <ligand>
        <name>1-deoxy-D-xylulose 5-phosphate</name>
        <dbReference type="ChEBI" id="CHEBI:57792"/>
    </ligand>
</feature>
<feature type="binding site" evidence="9">
    <location>
        <position position="17"/>
    </location>
    <ligand>
        <name>NADPH</name>
        <dbReference type="ChEBI" id="CHEBI:57783"/>
    </ligand>
</feature>
<dbReference type="PANTHER" id="PTHR30525:SF0">
    <property type="entry name" value="1-DEOXY-D-XYLULOSE 5-PHOSPHATE REDUCTOISOMERASE, CHLOROPLASTIC"/>
    <property type="match status" value="1"/>
</dbReference>
<dbReference type="InterPro" id="IPR013644">
    <property type="entry name" value="DXP_reductoisomerase_C"/>
</dbReference>
<dbReference type="AlphaFoldDB" id="A0A5C5V4Q8"/>
<evidence type="ECO:0000313" key="13">
    <source>
        <dbReference type="EMBL" id="TWT32959.1"/>
    </source>
</evidence>
<protein>
    <recommendedName>
        <fullName evidence="9">1-deoxy-D-xylulose 5-phosphate reductoisomerase</fullName>
        <shortName evidence="9">DXP reductoisomerase</shortName>
        <ecNumber evidence="9">1.1.1.267</ecNumber>
    </recommendedName>
    <alternativeName>
        <fullName evidence="9">1-deoxyxylulose-5-phosphate reductoisomerase</fullName>
    </alternativeName>
    <alternativeName>
        <fullName evidence="9">2-C-methyl-D-erythritol 4-phosphate synthase</fullName>
    </alternativeName>
</protein>
<keyword evidence="14" id="KW-1185">Reference proteome</keyword>
<comment type="similarity">
    <text evidence="2 9">Belongs to the DXR family.</text>
</comment>
<dbReference type="Pfam" id="PF02670">
    <property type="entry name" value="DXP_reductoisom"/>
    <property type="match status" value="1"/>
</dbReference>
<dbReference type="SUPFAM" id="SSF55347">
    <property type="entry name" value="Glyceraldehyde-3-phosphate dehydrogenase-like, C-terminal domain"/>
    <property type="match status" value="1"/>
</dbReference>
<name>A0A5C5V4Q8_9BACT</name>
<evidence type="ECO:0000259" key="11">
    <source>
        <dbReference type="Pfam" id="PF08436"/>
    </source>
</evidence>
<accession>A0A5C5V4Q8</accession>
<dbReference type="InterPro" id="IPR003821">
    <property type="entry name" value="DXP_reductoisomerase"/>
</dbReference>
<dbReference type="EC" id="1.1.1.267" evidence="9"/>
<dbReference type="Pfam" id="PF13288">
    <property type="entry name" value="DXPR_C"/>
    <property type="match status" value="1"/>
</dbReference>
<dbReference type="InterPro" id="IPR036291">
    <property type="entry name" value="NAD(P)-bd_dom_sf"/>
</dbReference>
<dbReference type="FunFam" id="3.40.50.720:FF:000045">
    <property type="entry name" value="1-deoxy-D-xylulose 5-phosphate reductoisomerase"/>
    <property type="match status" value="1"/>
</dbReference>
<feature type="binding site" evidence="9">
    <location>
        <position position="220"/>
    </location>
    <ligand>
        <name>1-deoxy-D-xylulose 5-phosphate</name>
        <dbReference type="ChEBI" id="CHEBI:57792"/>
    </ligand>
</feature>
<comment type="cofactor">
    <cofactor evidence="9">
        <name>Mg(2+)</name>
        <dbReference type="ChEBI" id="CHEBI:18420"/>
    </cofactor>
    <cofactor evidence="9">
        <name>Mn(2+)</name>
        <dbReference type="ChEBI" id="CHEBI:29035"/>
    </cofactor>
</comment>
<evidence type="ECO:0000259" key="12">
    <source>
        <dbReference type="Pfam" id="PF13288"/>
    </source>
</evidence>
<feature type="binding site" evidence="9">
    <location>
        <position position="128"/>
    </location>
    <ligand>
        <name>NADPH</name>
        <dbReference type="ChEBI" id="CHEBI:57783"/>
    </ligand>
</feature>
<dbReference type="GO" id="GO:0051484">
    <property type="term" value="P:isopentenyl diphosphate biosynthetic process, methylerythritol 4-phosphate pathway involved in terpenoid biosynthetic process"/>
    <property type="evidence" value="ECO:0007669"/>
    <property type="project" value="UniProtKB-ARBA"/>
</dbReference>
<dbReference type="PANTHER" id="PTHR30525">
    <property type="entry name" value="1-DEOXY-D-XYLULOSE 5-PHOSPHATE REDUCTOISOMERASE"/>
    <property type="match status" value="1"/>
</dbReference>
<keyword evidence="3 9" id="KW-0479">Metal-binding</keyword>
<feature type="binding site" evidence="9">
    <location>
        <position position="214"/>
    </location>
    <ligand>
        <name>1-deoxy-D-xylulose 5-phosphate</name>
        <dbReference type="ChEBI" id="CHEBI:57792"/>
    </ligand>
</feature>
<dbReference type="NCBIfam" id="TIGR00243">
    <property type="entry name" value="Dxr"/>
    <property type="match status" value="1"/>
</dbReference>
<dbReference type="SUPFAM" id="SSF69055">
    <property type="entry name" value="1-deoxy-D-xylulose-5-phosphate reductoisomerase, C-terminal domain"/>
    <property type="match status" value="1"/>
</dbReference>
<comment type="pathway">
    <text evidence="1 9">Isoprenoid biosynthesis; isopentenyl diphosphate biosynthesis via DXP pathway; isopentenyl diphosphate from 1-deoxy-D-xylulose 5-phosphate: step 1/6.</text>
</comment>
<dbReference type="Gene3D" id="1.10.1740.10">
    <property type="match status" value="1"/>
</dbReference>
<evidence type="ECO:0000256" key="5">
    <source>
        <dbReference type="ARBA" id="ARBA00023002"/>
    </source>
</evidence>
<feature type="binding site" evidence="9">
    <location>
        <position position="127"/>
    </location>
    <ligand>
        <name>1-deoxy-D-xylulose 5-phosphate</name>
        <dbReference type="ChEBI" id="CHEBI:57792"/>
    </ligand>
</feature>
<feature type="binding site" evidence="9">
    <location>
        <position position="201"/>
    </location>
    <ligand>
        <name>1-deoxy-D-xylulose 5-phosphate</name>
        <dbReference type="ChEBI" id="CHEBI:57792"/>
    </ligand>
</feature>
<proteinExistence type="inferred from homology"/>
<evidence type="ECO:0000256" key="4">
    <source>
        <dbReference type="ARBA" id="ARBA00022857"/>
    </source>
</evidence>
<dbReference type="OrthoDB" id="9806546at2"/>
<feature type="domain" description="1-deoxy-D-xylulose 5-phosphate reductoisomerase C-terminal" evidence="11">
    <location>
        <begin position="148"/>
        <end position="231"/>
    </location>
</feature>
<keyword evidence="5 9" id="KW-0560">Oxidoreductase</keyword>
<dbReference type="GO" id="GO:0030604">
    <property type="term" value="F:1-deoxy-D-xylulose-5-phosphate reductoisomerase activity"/>
    <property type="evidence" value="ECO:0007669"/>
    <property type="project" value="UniProtKB-UniRule"/>
</dbReference>
<dbReference type="InterPro" id="IPR036169">
    <property type="entry name" value="DXPR_C_sf"/>
</dbReference>
<comment type="catalytic activity">
    <reaction evidence="8">
        <text>2-C-methyl-D-erythritol 4-phosphate + NADP(+) = 1-deoxy-D-xylulose 5-phosphate + NADPH + H(+)</text>
        <dbReference type="Rhea" id="RHEA:13717"/>
        <dbReference type="ChEBI" id="CHEBI:15378"/>
        <dbReference type="ChEBI" id="CHEBI:57783"/>
        <dbReference type="ChEBI" id="CHEBI:57792"/>
        <dbReference type="ChEBI" id="CHEBI:58262"/>
        <dbReference type="ChEBI" id="CHEBI:58349"/>
        <dbReference type="EC" id="1.1.1.267"/>
    </reaction>
    <physiologicalReaction direction="right-to-left" evidence="8">
        <dbReference type="Rhea" id="RHEA:13719"/>
    </physiologicalReaction>
</comment>